<evidence type="ECO:0000256" key="1">
    <source>
        <dbReference type="ARBA" id="ARBA00007039"/>
    </source>
</evidence>
<dbReference type="Proteomes" id="UP000011731">
    <property type="component" value="Unassembled WGS sequence"/>
</dbReference>
<dbReference type="PATRIC" id="fig|1278076.4.peg.3994"/>
<dbReference type="InterPro" id="IPR023562">
    <property type="entry name" value="ClpP/TepA"/>
</dbReference>
<organism evidence="4 5">
    <name type="scientific">Rhodococcus ruber BKS 20-38</name>
    <dbReference type="NCBI Taxonomy" id="1278076"/>
    <lineage>
        <taxon>Bacteria</taxon>
        <taxon>Bacillati</taxon>
        <taxon>Actinomycetota</taxon>
        <taxon>Actinomycetes</taxon>
        <taxon>Mycobacteriales</taxon>
        <taxon>Nocardiaceae</taxon>
        <taxon>Rhodococcus</taxon>
    </lineage>
</organism>
<name>M2XI65_9NOCA</name>
<dbReference type="EMBL" id="AOEX01000061">
    <property type="protein sequence ID" value="EME60701.1"/>
    <property type="molecule type" value="Genomic_DNA"/>
</dbReference>
<evidence type="ECO:0000256" key="3">
    <source>
        <dbReference type="SAM" id="Coils"/>
    </source>
</evidence>
<reference evidence="4 5" key="1">
    <citation type="journal article" date="2013" name="Genome Announc.">
        <title>Draft Genome Sequence of Rhodococcus ruber Strain BKS 20-38.</title>
        <authorList>
            <person name="Bala M."/>
            <person name="Kumar S."/>
            <person name="Raghava G.P."/>
            <person name="Mayilraj S."/>
        </authorList>
    </citation>
    <scope>NUCLEOTIDE SEQUENCE [LARGE SCALE GENOMIC DNA]</scope>
    <source>
        <strain evidence="4 5">BKS 20-38</strain>
    </source>
</reference>
<dbReference type="Pfam" id="PF00574">
    <property type="entry name" value="CLP_protease"/>
    <property type="match status" value="1"/>
</dbReference>
<protein>
    <recommendedName>
        <fullName evidence="2">ATP-dependent Clp protease proteolytic subunit</fullName>
    </recommendedName>
</protein>
<dbReference type="GO" id="GO:0051117">
    <property type="term" value="F:ATPase binding"/>
    <property type="evidence" value="ECO:0007669"/>
    <property type="project" value="TreeGrafter"/>
</dbReference>
<dbReference type="SUPFAM" id="SSF52096">
    <property type="entry name" value="ClpP/crotonase"/>
    <property type="match status" value="1"/>
</dbReference>
<dbReference type="InterPro" id="IPR029045">
    <property type="entry name" value="ClpP/crotonase-like_dom_sf"/>
</dbReference>
<dbReference type="GO" id="GO:0004252">
    <property type="term" value="F:serine-type endopeptidase activity"/>
    <property type="evidence" value="ECO:0007669"/>
    <property type="project" value="InterPro"/>
</dbReference>
<keyword evidence="5" id="KW-1185">Reference proteome</keyword>
<dbReference type="PANTHER" id="PTHR10381:SF11">
    <property type="entry name" value="ATP-DEPENDENT CLP PROTEASE PROTEOLYTIC SUBUNIT, MITOCHONDRIAL"/>
    <property type="match status" value="1"/>
</dbReference>
<feature type="coiled-coil region" evidence="3">
    <location>
        <begin position="139"/>
        <end position="166"/>
    </location>
</feature>
<dbReference type="GO" id="GO:0006515">
    <property type="term" value="P:protein quality control for misfolded or incompletely synthesized proteins"/>
    <property type="evidence" value="ECO:0007669"/>
    <property type="project" value="TreeGrafter"/>
</dbReference>
<dbReference type="GO" id="GO:0009368">
    <property type="term" value="C:endopeptidase Clp complex"/>
    <property type="evidence" value="ECO:0007669"/>
    <property type="project" value="TreeGrafter"/>
</dbReference>
<keyword evidence="3" id="KW-0175">Coiled coil</keyword>
<dbReference type="Gene3D" id="3.90.226.10">
    <property type="entry name" value="2-enoyl-CoA Hydratase, Chain A, domain 1"/>
    <property type="match status" value="1"/>
</dbReference>
<dbReference type="AlphaFoldDB" id="M2XI65"/>
<sequence>MPPWQPEPRPPAPAPAQYTSLVAPGSDWLTERLFDQRIVRLTGRLGHDAANRAAATLALLDASGDDPVQLWLHDVDADLDTATTLLDTLDLMGVPIRVSCLGAVTGAAVALLAAADRRTAAPHATFHLREPRTACDGPAATVDAQVDRYRQQLQALQQRLADLCRHPIDEIAQDMRAHRILTAEQARDYGLVDAVGGDRRLHAPRPPDRG</sequence>
<dbReference type="PRINTS" id="PR00127">
    <property type="entry name" value="CLPPROTEASEP"/>
</dbReference>
<evidence type="ECO:0000256" key="2">
    <source>
        <dbReference type="RuleBase" id="RU003567"/>
    </source>
</evidence>
<dbReference type="PANTHER" id="PTHR10381">
    <property type="entry name" value="ATP-DEPENDENT CLP PROTEASE PROTEOLYTIC SUBUNIT"/>
    <property type="match status" value="1"/>
</dbReference>
<accession>M2XI65</accession>
<dbReference type="GO" id="GO:0004176">
    <property type="term" value="F:ATP-dependent peptidase activity"/>
    <property type="evidence" value="ECO:0007669"/>
    <property type="project" value="InterPro"/>
</dbReference>
<gene>
    <name evidence="4" type="ORF">G352_19396</name>
</gene>
<proteinExistence type="inferred from homology"/>
<dbReference type="RefSeq" id="WP_003937949.1">
    <property type="nucleotide sequence ID" value="NZ_AOEX01000061.1"/>
</dbReference>
<comment type="similarity">
    <text evidence="1 2">Belongs to the peptidase S14 family.</text>
</comment>
<comment type="caution">
    <text evidence="4">The sequence shown here is derived from an EMBL/GenBank/DDBJ whole genome shotgun (WGS) entry which is preliminary data.</text>
</comment>
<keyword evidence="4" id="KW-0645">Protease</keyword>
<evidence type="ECO:0000313" key="5">
    <source>
        <dbReference type="Proteomes" id="UP000011731"/>
    </source>
</evidence>
<evidence type="ECO:0000313" key="4">
    <source>
        <dbReference type="EMBL" id="EME60701.1"/>
    </source>
</evidence>
<dbReference type="InterPro" id="IPR001907">
    <property type="entry name" value="ClpP"/>
</dbReference>
<keyword evidence="4" id="KW-0378">Hydrolase</keyword>